<dbReference type="GO" id="GO:0055085">
    <property type="term" value="P:transmembrane transport"/>
    <property type="evidence" value="ECO:0007669"/>
    <property type="project" value="InterPro"/>
</dbReference>
<comment type="similarity">
    <text evidence="10">Belongs to the binding-protein-dependent transport system permease family. OppBC subfamily.</text>
</comment>
<reference evidence="14 15" key="1">
    <citation type="submission" date="2020-07" db="EMBL/GenBank/DDBJ databases">
        <title>Sequencing the genomes of 1000 actinobacteria strains.</title>
        <authorList>
            <person name="Klenk H.-P."/>
        </authorList>
    </citation>
    <scope>NUCLEOTIDE SEQUENCE [LARGE SCALE GENOMIC DNA]</scope>
    <source>
        <strain evidence="14 15">DSM 29531</strain>
    </source>
</reference>
<dbReference type="PROSITE" id="PS50928">
    <property type="entry name" value="ABC_TM1"/>
    <property type="match status" value="1"/>
</dbReference>
<feature type="transmembrane region" description="Helical" evidence="12">
    <location>
        <begin position="275"/>
        <end position="294"/>
    </location>
</feature>
<keyword evidence="5 12" id="KW-0812">Transmembrane</keyword>
<feature type="transmembrane region" description="Helical" evidence="12">
    <location>
        <begin position="107"/>
        <end position="133"/>
    </location>
</feature>
<evidence type="ECO:0000256" key="6">
    <source>
        <dbReference type="ARBA" id="ARBA00022856"/>
    </source>
</evidence>
<comment type="caution">
    <text evidence="14">The sequence shown here is derived from an EMBL/GenBank/DDBJ whole genome shotgun (WGS) entry which is preliminary data.</text>
</comment>
<accession>A0A853DJW3</accession>
<feature type="domain" description="ABC transmembrane type-1" evidence="13">
    <location>
        <begin position="105"/>
        <end position="295"/>
    </location>
</feature>
<dbReference type="Proteomes" id="UP000571817">
    <property type="component" value="Unassembled WGS sequence"/>
</dbReference>
<evidence type="ECO:0000313" key="14">
    <source>
        <dbReference type="EMBL" id="NYJ74445.1"/>
    </source>
</evidence>
<dbReference type="GO" id="GO:0015031">
    <property type="term" value="P:protein transport"/>
    <property type="evidence" value="ECO:0007669"/>
    <property type="project" value="UniProtKB-KW"/>
</dbReference>
<feature type="transmembrane region" description="Helical" evidence="12">
    <location>
        <begin position="219"/>
        <end position="239"/>
    </location>
</feature>
<keyword evidence="8 12" id="KW-1133">Transmembrane helix</keyword>
<evidence type="ECO:0000256" key="1">
    <source>
        <dbReference type="ARBA" id="ARBA00004429"/>
    </source>
</evidence>
<keyword evidence="15" id="KW-1185">Reference proteome</keyword>
<dbReference type="Gene3D" id="1.10.3720.10">
    <property type="entry name" value="MetI-like"/>
    <property type="match status" value="1"/>
</dbReference>
<dbReference type="Pfam" id="PF00528">
    <property type="entry name" value="BPD_transp_1"/>
    <property type="match status" value="1"/>
</dbReference>
<evidence type="ECO:0000256" key="9">
    <source>
        <dbReference type="ARBA" id="ARBA00023136"/>
    </source>
</evidence>
<evidence type="ECO:0000256" key="4">
    <source>
        <dbReference type="ARBA" id="ARBA00022519"/>
    </source>
</evidence>
<evidence type="ECO:0000256" key="2">
    <source>
        <dbReference type="ARBA" id="ARBA00022448"/>
    </source>
</evidence>
<protein>
    <recommendedName>
        <fullName evidence="11">Oligopeptide transport system permease protein OppC</fullName>
    </recommendedName>
</protein>
<dbReference type="PANTHER" id="PTHR43386:SF2">
    <property type="entry name" value="OLIGOPEPTIDE TRANSPORT SYSTEM PERMEASE PROTEIN OPPC"/>
    <property type="match status" value="1"/>
</dbReference>
<evidence type="ECO:0000256" key="5">
    <source>
        <dbReference type="ARBA" id="ARBA00022692"/>
    </source>
</evidence>
<evidence type="ECO:0000256" key="12">
    <source>
        <dbReference type="RuleBase" id="RU363032"/>
    </source>
</evidence>
<comment type="subcellular location">
    <subcellularLocation>
        <location evidence="1">Cell inner membrane</location>
        <topology evidence="1">Multi-pass membrane protein</topology>
    </subcellularLocation>
    <subcellularLocation>
        <location evidence="12">Cell membrane</location>
        <topology evidence="12">Multi-pass membrane protein</topology>
    </subcellularLocation>
</comment>
<dbReference type="GO" id="GO:0005886">
    <property type="term" value="C:plasma membrane"/>
    <property type="evidence" value="ECO:0007669"/>
    <property type="project" value="UniProtKB-SubCell"/>
</dbReference>
<dbReference type="AlphaFoldDB" id="A0A853DJW3"/>
<keyword evidence="6" id="KW-0571">Peptide transport</keyword>
<dbReference type="RefSeq" id="WP_179480328.1">
    <property type="nucleotide sequence ID" value="NZ_JACCFW010000001.1"/>
</dbReference>
<dbReference type="InterPro" id="IPR025966">
    <property type="entry name" value="OppC_N"/>
</dbReference>
<feature type="transmembrane region" description="Helical" evidence="12">
    <location>
        <begin position="140"/>
        <end position="161"/>
    </location>
</feature>
<gene>
    <name evidence="14" type="ORF">HNR15_001408</name>
</gene>
<organism evidence="14 15">
    <name type="scientific">Allobranchiibius huperziae</name>
    <dbReference type="NCBI Taxonomy" id="1874116"/>
    <lineage>
        <taxon>Bacteria</taxon>
        <taxon>Bacillati</taxon>
        <taxon>Actinomycetota</taxon>
        <taxon>Actinomycetes</taxon>
        <taxon>Micrococcales</taxon>
        <taxon>Dermacoccaceae</taxon>
        <taxon>Allobranchiibius</taxon>
    </lineage>
</organism>
<evidence type="ECO:0000256" key="8">
    <source>
        <dbReference type="ARBA" id="ARBA00022989"/>
    </source>
</evidence>
<evidence type="ECO:0000256" key="11">
    <source>
        <dbReference type="ARBA" id="ARBA00072251"/>
    </source>
</evidence>
<feature type="transmembrane region" description="Helical" evidence="12">
    <location>
        <begin position="167"/>
        <end position="188"/>
    </location>
</feature>
<feature type="transmembrane region" description="Helical" evidence="12">
    <location>
        <begin position="45"/>
        <end position="65"/>
    </location>
</feature>
<evidence type="ECO:0000259" key="13">
    <source>
        <dbReference type="PROSITE" id="PS50928"/>
    </source>
</evidence>
<evidence type="ECO:0000256" key="7">
    <source>
        <dbReference type="ARBA" id="ARBA00022927"/>
    </source>
</evidence>
<keyword evidence="3" id="KW-1003">Cell membrane</keyword>
<dbReference type="Pfam" id="PF12911">
    <property type="entry name" value="OppC_N"/>
    <property type="match status" value="1"/>
</dbReference>
<dbReference type="SUPFAM" id="SSF161098">
    <property type="entry name" value="MetI-like"/>
    <property type="match status" value="1"/>
</dbReference>
<dbReference type="InterPro" id="IPR050366">
    <property type="entry name" value="BP-dependent_transpt_permease"/>
</dbReference>
<keyword evidence="7" id="KW-0653">Protein transport</keyword>
<evidence type="ECO:0000313" key="15">
    <source>
        <dbReference type="Proteomes" id="UP000571817"/>
    </source>
</evidence>
<dbReference type="CDD" id="cd06261">
    <property type="entry name" value="TM_PBP2"/>
    <property type="match status" value="1"/>
</dbReference>
<evidence type="ECO:0000256" key="3">
    <source>
        <dbReference type="ARBA" id="ARBA00022475"/>
    </source>
</evidence>
<keyword evidence="9 12" id="KW-0472">Membrane</keyword>
<evidence type="ECO:0000256" key="10">
    <source>
        <dbReference type="ARBA" id="ARBA00024202"/>
    </source>
</evidence>
<proteinExistence type="inferred from homology"/>
<dbReference type="EMBL" id="JACCFW010000001">
    <property type="protein sequence ID" value="NYJ74445.1"/>
    <property type="molecule type" value="Genomic_DNA"/>
</dbReference>
<dbReference type="InterPro" id="IPR035906">
    <property type="entry name" value="MetI-like_sf"/>
</dbReference>
<dbReference type="PANTHER" id="PTHR43386">
    <property type="entry name" value="OLIGOPEPTIDE TRANSPORT SYSTEM PERMEASE PROTEIN APPC"/>
    <property type="match status" value="1"/>
</dbReference>
<sequence>MTLTNLEILEEPEPSAAPLSSSAKSAGSASRGKLIWLRLRSTSRFWIGSTIVVLLILWAIFGPIFSHLGAGDTDLLNTGVGPSGSHWFGTDGIGHDLYVETALGLRISLVIGLVGGPLGTIIAAIVGAFAGYIGGVFDKVVSWFIDLMLVLPSFFILLLISPALKKLSWVALVFFIPAFGWMIMAQVVRSSTRSLTDRDFVKAARFMGVKTGTIIFRHIIPNVASLLIIDATLGVVYAISSETALSYFGYGIQAPQISLGTLIADGTPGATTQSWLFLFPTIALVLLLFAVGLVGDALRDAVDPTSGVTRD</sequence>
<dbReference type="InterPro" id="IPR000515">
    <property type="entry name" value="MetI-like"/>
</dbReference>
<keyword evidence="2 12" id="KW-0813">Transport</keyword>
<keyword evidence="4" id="KW-0997">Cell inner membrane</keyword>
<dbReference type="GO" id="GO:0015833">
    <property type="term" value="P:peptide transport"/>
    <property type="evidence" value="ECO:0007669"/>
    <property type="project" value="UniProtKB-KW"/>
</dbReference>
<name>A0A853DJW3_9MICO</name>